<accession>A0A392RTR7</accession>
<dbReference type="Proteomes" id="UP000265520">
    <property type="component" value="Unassembled WGS sequence"/>
</dbReference>
<keyword evidence="3" id="KW-0934">Plastid</keyword>
<dbReference type="AlphaFoldDB" id="A0A392RTR7"/>
<evidence type="ECO:0000313" key="4">
    <source>
        <dbReference type="EMBL" id="MCI38995.1"/>
    </source>
</evidence>
<evidence type="ECO:0000313" key="5">
    <source>
        <dbReference type="Proteomes" id="UP000265520"/>
    </source>
</evidence>
<reference evidence="4 5" key="1">
    <citation type="journal article" date="2018" name="Front. Plant Sci.">
        <title>Red Clover (Trifolium pratense) and Zigzag Clover (T. medium) - A Picture of Genomic Similarities and Differences.</title>
        <authorList>
            <person name="Dluhosova J."/>
            <person name="Istvanek J."/>
            <person name="Nedelnik J."/>
            <person name="Repkova J."/>
        </authorList>
    </citation>
    <scope>NUCLEOTIDE SEQUENCE [LARGE SCALE GENOMIC DNA]</scope>
    <source>
        <strain evidence="5">cv. 10/8</strain>
        <tissue evidence="4">Leaf</tissue>
    </source>
</reference>
<feature type="non-terminal residue" evidence="4">
    <location>
        <position position="110"/>
    </location>
</feature>
<dbReference type="InterPro" id="IPR007378">
    <property type="entry name" value="Tic22-like"/>
</dbReference>
<keyword evidence="5" id="KW-1185">Reference proteome</keyword>
<dbReference type="PANTHER" id="PTHR33926:SF4">
    <property type="entry name" value="PROTEIN TIC 22, CHLOROPLASTIC"/>
    <property type="match status" value="1"/>
</dbReference>
<dbReference type="GO" id="GO:0015031">
    <property type="term" value="P:protein transport"/>
    <property type="evidence" value="ECO:0007669"/>
    <property type="project" value="InterPro"/>
</dbReference>
<comment type="caution">
    <text evidence="4">The sequence shown here is derived from an EMBL/GenBank/DDBJ whole genome shotgun (WGS) entry which is preliminary data.</text>
</comment>
<name>A0A392RTR7_9FABA</name>
<dbReference type="Pfam" id="PF04278">
    <property type="entry name" value="Tic22"/>
    <property type="match status" value="1"/>
</dbReference>
<evidence type="ECO:0000256" key="2">
    <source>
        <dbReference type="ARBA" id="ARBA00022528"/>
    </source>
</evidence>
<evidence type="ECO:0000256" key="1">
    <source>
        <dbReference type="ARBA" id="ARBA00004229"/>
    </source>
</evidence>
<proteinExistence type="predicted"/>
<dbReference type="EMBL" id="LXQA010262398">
    <property type="protein sequence ID" value="MCI38995.1"/>
    <property type="molecule type" value="Genomic_DNA"/>
</dbReference>
<protein>
    <submittedName>
        <fullName evidence="4">Protein TIC 22 chloroplastic-like</fullName>
    </submittedName>
</protein>
<keyword evidence="2" id="KW-0150">Chloroplast</keyword>
<sequence>MESQGQWNPLLSFSRFIHQNCNNLATHFEHTKRLAGTLIQSHTHTKPAFAATLTTKNVAKSLVGTSVYTVSSSNNEFVLISDAEGAKSIGLLCFRQEDAEAFLAQVSVSL</sequence>
<organism evidence="4 5">
    <name type="scientific">Trifolium medium</name>
    <dbReference type="NCBI Taxonomy" id="97028"/>
    <lineage>
        <taxon>Eukaryota</taxon>
        <taxon>Viridiplantae</taxon>
        <taxon>Streptophyta</taxon>
        <taxon>Embryophyta</taxon>
        <taxon>Tracheophyta</taxon>
        <taxon>Spermatophyta</taxon>
        <taxon>Magnoliopsida</taxon>
        <taxon>eudicotyledons</taxon>
        <taxon>Gunneridae</taxon>
        <taxon>Pentapetalae</taxon>
        <taxon>rosids</taxon>
        <taxon>fabids</taxon>
        <taxon>Fabales</taxon>
        <taxon>Fabaceae</taxon>
        <taxon>Papilionoideae</taxon>
        <taxon>50 kb inversion clade</taxon>
        <taxon>NPAAA clade</taxon>
        <taxon>Hologalegina</taxon>
        <taxon>IRL clade</taxon>
        <taxon>Trifolieae</taxon>
        <taxon>Trifolium</taxon>
    </lineage>
</organism>
<evidence type="ECO:0000256" key="3">
    <source>
        <dbReference type="ARBA" id="ARBA00022640"/>
    </source>
</evidence>
<dbReference type="GO" id="GO:0009507">
    <property type="term" value="C:chloroplast"/>
    <property type="evidence" value="ECO:0007669"/>
    <property type="project" value="UniProtKB-SubCell"/>
</dbReference>
<comment type="subcellular location">
    <subcellularLocation>
        <location evidence="1">Plastid</location>
        <location evidence="1">Chloroplast</location>
    </subcellularLocation>
</comment>
<dbReference type="PANTHER" id="PTHR33926">
    <property type="entry name" value="PROTEIN TIC 22, CHLOROPLASTIC"/>
    <property type="match status" value="1"/>
</dbReference>